<organism evidence="2 3">
    <name type="scientific">Falsiroseomonas stagni DSM 19981</name>
    <dbReference type="NCBI Taxonomy" id="1123062"/>
    <lineage>
        <taxon>Bacteria</taxon>
        <taxon>Pseudomonadati</taxon>
        <taxon>Pseudomonadota</taxon>
        <taxon>Alphaproteobacteria</taxon>
        <taxon>Acetobacterales</taxon>
        <taxon>Roseomonadaceae</taxon>
        <taxon>Falsiroseomonas</taxon>
    </lineage>
</organism>
<feature type="transmembrane region" description="Helical" evidence="1">
    <location>
        <begin position="13"/>
        <end position="29"/>
    </location>
</feature>
<evidence type="ECO:0000313" key="2">
    <source>
        <dbReference type="EMBL" id="SFK29922.1"/>
    </source>
</evidence>
<dbReference type="RefSeq" id="WP_175533764.1">
    <property type="nucleotide sequence ID" value="NZ_FOSQ01000001.1"/>
</dbReference>
<proteinExistence type="predicted"/>
<keyword evidence="1" id="KW-0812">Transmembrane</keyword>
<keyword evidence="1" id="KW-0472">Membrane</keyword>
<keyword evidence="3" id="KW-1185">Reference proteome</keyword>
<name>A0A1I3YDN5_9PROT</name>
<protein>
    <submittedName>
        <fullName evidence="2">Uncharacterized protein</fullName>
    </submittedName>
</protein>
<dbReference type="AlphaFoldDB" id="A0A1I3YDN5"/>
<feature type="transmembrane region" description="Helical" evidence="1">
    <location>
        <begin position="36"/>
        <end position="55"/>
    </location>
</feature>
<dbReference type="Proteomes" id="UP000199473">
    <property type="component" value="Unassembled WGS sequence"/>
</dbReference>
<dbReference type="EMBL" id="FOSQ01000001">
    <property type="protein sequence ID" value="SFK29922.1"/>
    <property type="molecule type" value="Genomic_DNA"/>
</dbReference>
<dbReference type="STRING" id="1123062.SAMN02745775_1011200"/>
<accession>A0A1I3YDN5</accession>
<keyword evidence="1" id="KW-1133">Transmembrane helix</keyword>
<evidence type="ECO:0000313" key="3">
    <source>
        <dbReference type="Proteomes" id="UP000199473"/>
    </source>
</evidence>
<sequence length="56" mass="5595">MTSLSSVLDFGDVAAWGLIVAIAVFAVAIRRLPMGGAVALAALAALAAKSVMIPLI</sequence>
<gene>
    <name evidence="2" type="ORF">SAMN02745775_1011200</name>
</gene>
<reference evidence="2 3" key="1">
    <citation type="submission" date="2016-10" db="EMBL/GenBank/DDBJ databases">
        <authorList>
            <person name="de Groot N.N."/>
        </authorList>
    </citation>
    <scope>NUCLEOTIDE SEQUENCE [LARGE SCALE GENOMIC DNA]</scope>
    <source>
        <strain evidence="2 3">DSM 19981</strain>
    </source>
</reference>
<evidence type="ECO:0000256" key="1">
    <source>
        <dbReference type="SAM" id="Phobius"/>
    </source>
</evidence>